<dbReference type="Proteomes" id="UP001164746">
    <property type="component" value="Chromosome 5"/>
</dbReference>
<protein>
    <submittedName>
        <fullName evidence="1">Uncharacterized protein</fullName>
    </submittedName>
</protein>
<keyword evidence="2" id="KW-1185">Reference proteome</keyword>
<name>A0ABY7E975_MYAAR</name>
<evidence type="ECO:0000313" key="2">
    <source>
        <dbReference type="Proteomes" id="UP001164746"/>
    </source>
</evidence>
<gene>
    <name evidence="1" type="ORF">MAR_020876</name>
</gene>
<dbReference type="PANTHER" id="PTHR10773:SF19">
    <property type="match status" value="1"/>
</dbReference>
<evidence type="ECO:0000313" key="1">
    <source>
        <dbReference type="EMBL" id="WAR05507.1"/>
    </source>
</evidence>
<dbReference type="EMBL" id="CP111016">
    <property type="protein sequence ID" value="WAR05507.1"/>
    <property type="molecule type" value="Genomic_DNA"/>
</dbReference>
<dbReference type="PANTHER" id="PTHR10773">
    <property type="entry name" value="DNA-DIRECTED RNA POLYMERASES I, II, AND III SUBUNIT RPABC2"/>
    <property type="match status" value="1"/>
</dbReference>
<accession>A0ABY7E975</accession>
<organism evidence="1 2">
    <name type="scientific">Mya arenaria</name>
    <name type="common">Soft-shell clam</name>
    <dbReference type="NCBI Taxonomy" id="6604"/>
    <lineage>
        <taxon>Eukaryota</taxon>
        <taxon>Metazoa</taxon>
        <taxon>Spiralia</taxon>
        <taxon>Lophotrochozoa</taxon>
        <taxon>Mollusca</taxon>
        <taxon>Bivalvia</taxon>
        <taxon>Autobranchia</taxon>
        <taxon>Heteroconchia</taxon>
        <taxon>Euheterodonta</taxon>
        <taxon>Imparidentia</taxon>
        <taxon>Neoheterodontei</taxon>
        <taxon>Myida</taxon>
        <taxon>Myoidea</taxon>
        <taxon>Myidae</taxon>
        <taxon>Mya</taxon>
    </lineage>
</organism>
<reference evidence="1" key="1">
    <citation type="submission" date="2022-11" db="EMBL/GenBank/DDBJ databases">
        <title>Centuries of genome instability and evolution in soft-shell clam transmissible cancer (bioRxiv).</title>
        <authorList>
            <person name="Hart S.F.M."/>
            <person name="Yonemitsu M.A."/>
            <person name="Giersch R.M."/>
            <person name="Beal B.F."/>
            <person name="Arriagada G."/>
            <person name="Davis B.W."/>
            <person name="Ostrander E.A."/>
            <person name="Goff S.P."/>
            <person name="Metzger M.J."/>
        </authorList>
    </citation>
    <scope>NUCLEOTIDE SEQUENCE</scope>
    <source>
        <strain evidence="1">MELC-2E11</strain>
        <tissue evidence="1">Siphon/mantle</tissue>
    </source>
</reference>
<sequence>MVNNNRLRVCKNMFLRTLGIGEKTLYQWVKDCHAVSGIPVEKECNRCVDITLSKRIENILAGFPKMESHFCRSSSCKMYLEPTFDSKAEVYTEYSPHSTARQKSTRNMYLEPTFDSKAKVYTEYVADSERQNIPHASQTLFKTVFEKMNFGLYWPKKGLCDLCCTYKAVVLCPRLNTSALYYKTKLLCYNFTVKDLESKDDCCYFWTESEGLIRVMCCGSFGKAC</sequence>
<proteinExistence type="predicted"/>